<organism evidence="2 3">
    <name type="scientific">Candidatus Nomurabacteria bacterium RIFCSPLOWO2_12_FULL_46_14</name>
    <dbReference type="NCBI Taxonomy" id="1801797"/>
    <lineage>
        <taxon>Bacteria</taxon>
        <taxon>Candidatus Nomuraibacteriota</taxon>
    </lineage>
</organism>
<keyword evidence="1" id="KW-0732">Signal</keyword>
<feature type="chain" id="PRO_5009527519" description="Peptidoglycan binding-like domain-containing protein" evidence="1">
    <location>
        <begin position="22"/>
        <end position="309"/>
    </location>
</feature>
<evidence type="ECO:0008006" key="4">
    <source>
        <dbReference type="Google" id="ProtNLM"/>
    </source>
</evidence>
<proteinExistence type="predicted"/>
<evidence type="ECO:0000313" key="3">
    <source>
        <dbReference type="Proteomes" id="UP000176192"/>
    </source>
</evidence>
<dbReference type="EMBL" id="MFVV01000033">
    <property type="protein sequence ID" value="OGJ02832.1"/>
    <property type="molecule type" value="Genomic_DNA"/>
</dbReference>
<protein>
    <recommendedName>
        <fullName evidence="4">Peptidoglycan binding-like domain-containing protein</fullName>
    </recommendedName>
</protein>
<accession>A0A1F6Y901</accession>
<dbReference type="STRING" id="1801797.A3G06_00375"/>
<gene>
    <name evidence="2" type="ORF">A3G06_00375</name>
</gene>
<dbReference type="Proteomes" id="UP000176192">
    <property type="component" value="Unassembled WGS sequence"/>
</dbReference>
<evidence type="ECO:0000313" key="2">
    <source>
        <dbReference type="EMBL" id="OGJ02832.1"/>
    </source>
</evidence>
<dbReference type="Gene3D" id="1.10.101.10">
    <property type="entry name" value="PGBD-like superfamily/PGBD"/>
    <property type="match status" value="1"/>
</dbReference>
<evidence type="ECO:0000256" key="1">
    <source>
        <dbReference type="SAM" id="SignalP"/>
    </source>
</evidence>
<dbReference type="AlphaFoldDB" id="A0A1F6Y901"/>
<feature type="signal peptide" evidence="1">
    <location>
        <begin position="1"/>
        <end position="21"/>
    </location>
</feature>
<sequence length="309" mass="34168">MKFSVFGVIFSFFLLANNVFAYDFNQNLRIGVRGQDVFELQNMLNQDARTRVSEQGPGSPGRETSYFGPATLQAVIKFQEIYSDEVLKPLNLKFGTGFVGALTRKKLSAISSEITQDSPVYETESIVEKSNPNLVNLDILISKVEEVSQQSGYNQEEIQKIIKAIKQIAESERNFRQEFEEVIFKQKFSDNLEEKSLLGKIFARTLVFFKINPPKAYAQVVSRPFGGKLLSPLPCADGSWMLALSPLPPDMAALLSYRSGSQAYANYNIPATIYLLGLYTPVGVCPLPPPAPPVITQGTISPTVGSSAF</sequence>
<name>A0A1F6Y901_9BACT</name>
<dbReference type="InterPro" id="IPR036366">
    <property type="entry name" value="PGBDSf"/>
</dbReference>
<reference evidence="2 3" key="1">
    <citation type="journal article" date="2016" name="Nat. Commun.">
        <title>Thousands of microbial genomes shed light on interconnected biogeochemical processes in an aquifer system.</title>
        <authorList>
            <person name="Anantharaman K."/>
            <person name="Brown C.T."/>
            <person name="Hug L.A."/>
            <person name="Sharon I."/>
            <person name="Castelle C.J."/>
            <person name="Probst A.J."/>
            <person name="Thomas B.C."/>
            <person name="Singh A."/>
            <person name="Wilkins M.J."/>
            <person name="Karaoz U."/>
            <person name="Brodie E.L."/>
            <person name="Williams K.H."/>
            <person name="Hubbard S.S."/>
            <person name="Banfield J.F."/>
        </authorList>
    </citation>
    <scope>NUCLEOTIDE SEQUENCE [LARGE SCALE GENOMIC DNA]</scope>
</reference>
<dbReference type="SUPFAM" id="SSF47090">
    <property type="entry name" value="PGBD-like"/>
    <property type="match status" value="1"/>
</dbReference>
<dbReference type="InterPro" id="IPR036365">
    <property type="entry name" value="PGBD-like_sf"/>
</dbReference>
<comment type="caution">
    <text evidence="2">The sequence shown here is derived from an EMBL/GenBank/DDBJ whole genome shotgun (WGS) entry which is preliminary data.</text>
</comment>